<organism evidence="1 2">
    <name type="scientific">Dreissena polymorpha</name>
    <name type="common">Zebra mussel</name>
    <name type="synonym">Mytilus polymorpha</name>
    <dbReference type="NCBI Taxonomy" id="45954"/>
    <lineage>
        <taxon>Eukaryota</taxon>
        <taxon>Metazoa</taxon>
        <taxon>Spiralia</taxon>
        <taxon>Lophotrochozoa</taxon>
        <taxon>Mollusca</taxon>
        <taxon>Bivalvia</taxon>
        <taxon>Autobranchia</taxon>
        <taxon>Heteroconchia</taxon>
        <taxon>Euheterodonta</taxon>
        <taxon>Imparidentia</taxon>
        <taxon>Neoheterodontei</taxon>
        <taxon>Myida</taxon>
        <taxon>Dreissenoidea</taxon>
        <taxon>Dreissenidae</taxon>
        <taxon>Dreissena</taxon>
    </lineage>
</organism>
<reference evidence="1" key="1">
    <citation type="journal article" date="2019" name="bioRxiv">
        <title>The Genome of the Zebra Mussel, Dreissena polymorpha: A Resource for Invasive Species Research.</title>
        <authorList>
            <person name="McCartney M.A."/>
            <person name="Auch B."/>
            <person name="Kono T."/>
            <person name="Mallez S."/>
            <person name="Zhang Y."/>
            <person name="Obille A."/>
            <person name="Becker A."/>
            <person name="Abrahante J.E."/>
            <person name="Garbe J."/>
            <person name="Badalamenti J.P."/>
            <person name="Herman A."/>
            <person name="Mangelson H."/>
            <person name="Liachko I."/>
            <person name="Sullivan S."/>
            <person name="Sone E.D."/>
            <person name="Koren S."/>
            <person name="Silverstein K.A.T."/>
            <person name="Beckman K.B."/>
            <person name="Gohl D.M."/>
        </authorList>
    </citation>
    <scope>NUCLEOTIDE SEQUENCE</scope>
    <source>
        <strain evidence="1">Duluth1</strain>
        <tissue evidence="1">Whole animal</tissue>
    </source>
</reference>
<accession>A0A9D4KLF4</accession>
<dbReference type="EMBL" id="JAIWYP010000004">
    <property type="protein sequence ID" value="KAH3841674.1"/>
    <property type="molecule type" value="Genomic_DNA"/>
</dbReference>
<dbReference type="AlphaFoldDB" id="A0A9D4KLF4"/>
<reference evidence="1" key="2">
    <citation type="submission" date="2020-11" db="EMBL/GenBank/DDBJ databases">
        <authorList>
            <person name="McCartney M.A."/>
            <person name="Auch B."/>
            <person name="Kono T."/>
            <person name="Mallez S."/>
            <person name="Becker A."/>
            <person name="Gohl D.M."/>
            <person name="Silverstein K.A.T."/>
            <person name="Koren S."/>
            <person name="Bechman K.B."/>
            <person name="Herman A."/>
            <person name="Abrahante J.E."/>
            <person name="Garbe J."/>
        </authorList>
    </citation>
    <scope>NUCLEOTIDE SEQUENCE</scope>
    <source>
        <strain evidence="1">Duluth1</strain>
        <tissue evidence="1">Whole animal</tissue>
    </source>
</reference>
<keyword evidence="2" id="KW-1185">Reference proteome</keyword>
<name>A0A9D4KLF4_DREPO</name>
<proteinExistence type="predicted"/>
<evidence type="ECO:0000313" key="2">
    <source>
        <dbReference type="Proteomes" id="UP000828390"/>
    </source>
</evidence>
<dbReference type="Proteomes" id="UP000828390">
    <property type="component" value="Unassembled WGS sequence"/>
</dbReference>
<gene>
    <name evidence="1" type="ORF">DPMN_115147</name>
</gene>
<protein>
    <submittedName>
        <fullName evidence="1">Uncharacterized protein</fullName>
    </submittedName>
</protein>
<comment type="caution">
    <text evidence="1">The sequence shown here is derived from an EMBL/GenBank/DDBJ whole genome shotgun (WGS) entry which is preliminary data.</text>
</comment>
<sequence>MRKSDFTFKPTQKTLDYVIIGDWQTDIIDYNNIVTDECCSVSDHFPLKTVLKITVSNFDIKSDDVIAWNKCTRMDLNNYEELLKAYLSCINTCQLQPHTTDIENLYEHIVKCIKSASKALPKSKFNKNAKPYWNSSVNEAHNKQRRARSHWIENGKLPGRNNPYFKQYKDSKRKFINMQKKAIADTNAFFYSEINAAADNMDMRTFWRMVRLKQNKTKETINEIEGDSGTLRNPNDILRTFSTYYENVFTPKYSNMYNANLHAELDNKVQLFLQSNDFSKDKCLAKDVSIKEIAEIMTTLKLKKAPDMIKSLTSTLYMVGSVFSIMLKHCSL</sequence>
<evidence type="ECO:0000313" key="1">
    <source>
        <dbReference type="EMBL" id="KAH3841674.1"/>
    </source>
</evidence>